<dbReference type="Gene3D" id="1.20.1050.10">
    <property type="match status" value="1"/>
</dbReference>
<dbReference type="SUPFAM" id="SSF47616">
    <property type="entry name" value="GST C-terminal domain-like"/>
    <property type="match status" value="1"/>
</dbReference>
<dbReference type="CDD" id="cd00570">
    <property type="entry name" value="GST_N_family"/>
    <property type="match status" value="1"/>
</dbReference>
<dbReference type="InterPro" id="IPR004045">
    <property type="entry name" value="Glutathione_S-Trfase_N"/>
</dbReference>
<dbReference type="EMBL" id="ML170157">
    <property type="protein sequence ID" value="TDL28645.1"/>
    <property type="molecule type" value="Genomic_DNA"/>
</dbReference>
<dbReference type="Pfam" id="PF13409">
    <property type="entry name" value="GST_N_2"/>
    <property type="match status" value="1"/>
</dbReference>
<dbReference type="OrthoDB" id="412788at2759"/>
<keyword evidence="4" id="KW-1185">Reference proteome</keyword>
<gene>
    <name evidence="3" type="ORF">BD410DRAFT_824311</name>
</gene>
<dbReference type="InterPro" id="IPR036282">
    <property type="entry name" value="Glutathione-S-Trfase_C_sf"/>
</dbReference>
<dbReference type="CDD" id="cd00299">
    <property type="entry name" value="GST_C_family"/>
    <property type="match status" value="1"/>
</dbReference>
<evidence type="ECO:0000313" key="4">
    <source>
        <dbReference type="Proteomes" id="UP000294933"/>
    </source>
</evidence>
<sequence length="355" mass="38783">MSLIPKAILYYNSRSVWASAALLALEEKGYGQDEVELKSVDIGKAENLSLACLRLNPKGTIPTLVVPLENTLAPELEHRFKAVTDTKSIVDFLDKSRSAISKTNTTSSAPAPALAPATIALSSTSKNVIDLLHSEDADPNKLAYHKATDVEMLKQAGPNLTAFLTTRRDAIARYISESAAAEISASDKTRKLWAEKKAEAEEYLSVFANTSKSDSDLPSNLKEKRDEFLKTSESLWSVKLKRVFVALDKELIGPFVLGDQLSVADVHLAAWLSRIAYMVGGTVTDTGDEILGKIERKISNGFTFPKDFQAPAVLESKVDPSLQVTPGAKRAKLAAFWDDMTARPSWKKVYADGLH</sequence>
<dbReference type="STRING" id="50990.A0A4Y7QMM4"/>
<dbReference type="AlphaFoldDB" id="A0A4Y7QMM4"/>
<dbReference type="InterPro" id="IPR010987">
    <property type="entry name" value="Glutathione-S-Trfase_C-like"/>
</dbReference>
<evidence type="ECO:0000313" key="3">
    <source>
        <dbReference type="EMBL" id="TDL28645.1"/>
    </source>
</evidence>
<evidence type="ECO:0008006" key="5">
    <source>
        <dbReference type="Google" id="ProtNLM"/>
    </source>
</evidence>
<dbReference type="PROSITE" id="PS50405">
    <property type="entry name" value="GST_CTER"/>
    <property type="match status" value="1"/>
</dbReference>
<evidence type="ECO:0000259" key="2">
    <source>
        <dbReference type="PROSITE" id="PS50405"/>
    </source>
</evidence>
<accession>A0A4Y7QMM4</accession>
<dbReference type="PROSITE" id="PS50404">
    <property type="entry name" value="GST_NTER"/>
    <property type="match status" value="1"/>
</dbReference>
<dbReference type="InterPro" id="IPR036249">
    <property type="entry name" value="Thioredoxin-like_sf"/>
</dbReference>
<organism evidence="3 4">
    <name type="scientific">Rickenella mellea</name>
    <dbReference type="NCBI Taxonomy" id="50990"/>
    <lineage>
        <taxon>Eukaryota</taxon>
        <taxon>Fungi</taxon>
        <taxon>Dikarya</taxon>
        <taxon>Basidiomycota</taxon>
        <taxon>Agaricomycotina</taxon>
        <taxon>Agaricomycetes</taxon>
        <taxon>Hymenochaetales</taxon>
        <taxon>Rickenellaceae</taxon>
        <taxon>Rickenella</taxon>
    </lineage>
</organism>
<feature type="domain" description="GST C-terminal" evidence="2">
    <location>
        <begin position="165"/>
        <end position="355"/>
    </location>
</feature>
<evidence type="ECO:0000259" key="1">
    <source>
        <dbReference type="PROSITE" id="PS50404"/>
    </source>
</evidence>
<dbReference type="Proteomes" id="UP000294933">
    <property type="component" value="Unassembled WGS sequence"/>
</dbReference>
<reference evidence="3 4" key="1">
    <citation type="submission" date="2018-06" db="EMBL/GenBank/DDBJ databases">
        <title>A transcriptomic atlas of mushroom development highlights an independent origin of complex multicellularity.</title>
        <authorList>
            <consortium name="DOE Joint Genome Institute"/>
            <person name="Krizsan K."/>
            <person name="Almasi E."/>
            <person name="Merenyi Z."/>
            <person name="Sahu N."/>
            <person name="Viragh M."/>
            <person name="Koszo T."/>
            <person name="Mondo S."/>
            <person name="Kiss B."/>
            <person name="Balint B."/>
            <person name="Kues U."/>
            <person name="Barry K."/>
            <person name="Hegedus J.C."/>
            <person name="Henrissat B."/>
            <person name="Johnson J."/>
            <person name="Lipzen A."/>
            <person name="Ohm R."/>
            <person name="Nagy I."/>
            <person name="Pangilinan J."/>
            <person name="Yan J."/>
            <person name="Xiong Y."/>
            <person name="Grigoriev I.V."/>
            <person name="Hibbett D.S."/>
            <person name="Nagy L.G."/>
        </authorList>
    </citation>
    <scope>NUCLEOTIDE SEQUENCE [LARGE SCALE GENOMIC DNA]</scope>
    <source>
        <strain evidence="3 4">SZMC22713</strain>
    </source>
</reference>
<dbReference type="SUPFAM" id="SSF52833">
    <property type="entry name" value="Thioredoxin-like"/>
    <property type="match status" value="1"/>
</dbReference>
<feature type="domain" description="GST N-terminal" evidence="1">
    <location>
        <begin position="5"/>
        <end position="101"/>
    </location>
</feature>
<name>A0A4Y7QMM4_9AGAM</name>
<proteinExistence type="predicted"/>
<protein>
    <recommendedName>
        <fullName evidence="5">GST N-terminal domain-containing protein</fullName>
    </recommendedName>
</protein>
<dbReference type="Gene3D" id="3.40.30.10">
    <property type="entry name" value="Glutaredoxin"/>
    <property type="match status" value="1"/>
</dbReference>
<dbReference type="VEuPathDB" id="FungiDB:BD410DRAFT_824311"/>